<protein>
    <submittedName>
        <fullName evidence="3">Unnamed protein product</fullName>
    </submittedName>
</protein>
<dbReference type="Pfam" id="PF06452">
    <property type="entry name" value="CBM9_1"/>
    <property type="match status" value="1"/>
</dbReference>
<dbReference type="OrthoDB" id="59288at2759"/>
<dbReference type="PANTHER" id="PTHR35532:SF5">
    <property type="entry name" value="CARBOHYDRATE-BINDING DOMAIN-CONTAINING PROTEIN"/>
    <property type="match status" value="1"/>
</dbReference>
<keyword evidence="4" id="KW-1185">Reference proteome</keyword>
<feature type="region of interest" description="Disordered" evidence="1">
    <location>
        <begin position="90"/>
        <end position="109"/>
    </location>
</feature>
<dbReference type="AlphaFoldDB" id="A0A9W6TTS6"/>
<dbReference type="PANTHER" id="PTHR35532">
    <property type="entry name" value="SIMILAR TO POLYHYDROXYALKANOATE DEPOLYMERASE"/>
    <property type="match status" value="1"/>
</dbReference>
<name>A0A9W6TTS6_9STRA</name>
<dbReference type="GO" id="GO:0016052">
    <property type="term" value="P:carbohydrate catabolic process"/>
    <property type="evidence" value="ECO:0007669"/>
    <property type="project" value="InterPro"/>
</dbReference>
<comment type="caution">
    <text evidence="3">The sequence shown here is derived from an EMBL/GenBank/DDBJ whole genome shotgun (WGS) entry which is preliminary data.</text>
</comment>
<proteinExistence type="predicted"/>
<dbReference type="Proteomes" id="UP001165083">
    <property type="component" value="Unassembled WGS sequence"/>
</dbReference>
<dbReference type="CDD" id="cd09620">
    <property type="entry name" value="CBM9_like_3"/>
    <property type="match status" value="1"/>
</dbReference>
<dbReference type="GO" id="GO:0030246">
    <property type="term" value="F:carbohydrate binding"/>
    <property type="evidence" value="ECO:0007669"/>
    <property type="project" value="InterPro"/>
</dbReference>
<evidence type="ECO:0000259" key="2">
    <source>
        <dbReference type="Pfam" id="PF06452"/>
    </source>
</evidence>
<evidence type="ECO:0000313" key="3">
    <source>
        <dbReference type="EMBL" id="GMF19670.1"/>
    </source>
</evidence>
<evidence type="ECO:0000313" key="4">
    <source>
        <dbReference type="Proteomes" id="UP001165083"/>
    </source>
</evidence>
<feature type="compositionally biased region" description="Low complexity" evidence="1">
    <location>
        <begin position="98"/>
        <end position="109"/>
    </location>
</feature>
<accession>A0A9W6TTS6</accession>
<dbReference type="InterPro" id="IPR010502">
    <property type="entry name" value="Carb-bd_dom_fam9"/>
</dbReference>
<reference evidence="3" key="1">
    <citation type="submission" date="2023-04" db="EMBL/GenBank/DDBJ databases">
        <title>Phytophthora lilii NBRC 32176.</title>
        <authorList>
            <person name="Ichikawa N."/>
            <person name="Sato H."/>
            <person name="Tonouchi N."/>
        </authorList>
    </citation>
    <scope>NUCLEOTIDE SEQUENCE</scope>
    <source>
        <strain evidence="3">NBRC 32176</strain>
    </source>
</reference>
<evidence type="ECO:0000256" key="1">
    <source>
        <dbReference type="SAM" id="MobiDB-lite"/>
    </source>
</evidence>
<dbReference type="GO" id="GO:0004553">
    <property type="term" value="F:hydrolase activity, hydrolyzing O-glycosyl compounds"/>
    <property type="evidence" value="ECO:0007669"/>
    <property type="project" value="InterPro"/>
</dbReference>
<dbReference type="EMBL" id="BSXW01000352">
    <property type="protein sequence ID" value="GMF19670.1"/>
    <property type="molecule type" value="Genomic_DNA"/>
</dbReference>
<gene>
    <name evidence="3" type="ORF">Plil01_000754800</name>
</gene>
<dbReference type="Gene3D" id="2.60.40.1190">
    <property type="match status" value="1"/>
</dbReference>
<organism evidence="3 4">
    <name type="scientific">Phytophthora lilii</name>
    <dbReference type="NCBI Taxonomy" id="2077276"/>
    <lineage>
        <taxon>Eukaryota</taxon>
        <taxon>Sar</taxon>
        <taxon>Stramenopiles</taxon>
        <taxon>Oomycota</taxon>
        <taxon>Peronosporomycetes</taxon>
        <taxon>Peronosporales</taxon>
        <taxon>Peronosporaceae</taxon>
        <taxon>Phytophthora</taxon>
    </lineage>
</organism>
<dbReference type="SUPFAM" id="SSF49344">
    <property type="entry name" value="CBD9-like"/>
    <property type="match status" value="1"/>
</dbReference>
<sequence length="497" mass="56772">MTSWSSLGLGFSAQAANDPSSRQTANATDVNTPSASLERRSLILFRRYHVNEVSELVSPSMPLVHLELILLLLLLLPPPTSPNVVEVYQVQESPPPSSTSDPSASTSGSPCDFTHLHPRRYAAYHLPPATNQLASSIIIDGVLDEEAWAEAPWSESFQDIRGPRFWSQPWFATKFKLRYDQQFLYIGAYLEETAVWANVSKRNEVIFHDNDFEVFVDADGTTHNYKEFELNARNATWNLWLNRPYRDGGHENSTRVDPRYGFDMLNSGMASAVFVNGDINDPSERLHYWTTEVALPFSELALHSKAQVPPAPNSFWRINFSRVEWSVRVVTDDHTGKRRYEKKRDVNEENWTWSAQYAVDMHRPEWWGYVQFRPRDEKPPERTHNRHHAVVVPLDPEWGVRYVSFQYYYAQHAFHKATGSYTTNLEHLLPYFSSSEALQCTYLLDVSARSDSFSACIGLRDKSSRVNGLSEFVATIEEDGLIEVNKVSQASTIIAIE</sequence>
<feature type="domain" description="Carbohydrate-binding" evidence="2">
    <location>
        <begin position="139"/>
        <end position="226"/>
    </location>
</feature>